<proteinExistence type="predicted"/>
<dbReference type="InterPro" id="IPR011990">
    <property type="entry name" value="TPR-like_helical_dom_sf"/>
</dbReference>
<keyword evidence="1" id="KW-0802">TPR repeat</keyword>
<dbReference type="Gene3D" id="1.25.40.10">
    <property type="entry name" value="Tetratricopeptide repeat domain"/>
    <property type="match status" value="1"/>
</dbReference>
<dbReference type="AlphaFoldDB" id="A0AAJ2JVP4"/>
<organism evidence="2 3">
    <name type="scientific">Paenibacillus suaedae</name>
    <dbReference type="NCBI Taxonomy" id="3077233"/>
    <lineage>
        <taxon>Bacteria</taxon>
        <taxon>Bacillati</taxon>
        <taxon>Bacillota</taxon>
        <taxon>Bacilli</taxon>
        <taxon>Bacillales</taxon>
        <taxon>Paenibacillaceae</taxon>
        <taxon>Paenibacillus</taxon>
    </lineage>
</organism>
<dbReference type="SUPFAM" id="SSF48452">
    <property type="entry name" value="TPR-like"/>
    <property type="match status" value="1"/>
</dbReference>
<evidence type="ECO:0000313" key="3">
    <source>
        <dbReference type="Proteomes" id="UP001250538"/>
    </source>
</evidence>
<name>A0AAJ2JVP4_9BACL</name>
<keyword evidence="3" id="KW-1185">Reference proteome</keyword>
<dbReference type="InterPro" id="IPR019734">
    <property type="entry name" value="TPR_rpt"/>
</dbReference>
<dbReference type="SUPFAM" id="SSF53335">
    <property type="entry name" value="S-adenosyl-L-methionine-dependent methyltransferases"/>
    <property type="match status" value="1"/>
</dbReference>
<feature type="repeat" description="TPR" evidence="1">
    <location>
        <begin position="470"/>
        <end position="503"/>
    </location>
</feature>
<dbReference type="Proteomes" id="UP001250538">
    <property type="component" value="Unassembled WGS sequence"/>
</dbReference>
<evidence type="ECO:0000256" key="1">
    <source>
        <dbReference type="PROSITE-ProRule" id="PRU00339"/>
    </source>
</evidence>
<dbReference type="PROSITE" id="PS50005">
    <property type="entry name" value="TPR"/>
    <property type="match status" value="1"/>
</dbReference>
<dbReference type="EMBL" id="JAVYAA010000002">
    <property type="protein sequence ID" value="MDT8976549.1"/>
    <property type="molecule type" value="Genomic_DNA"/>
</dbReference>
<dbReference type="SMART" id="SM00028">
    <property type="entry name" value="TPR"/>
    <property type="match status" value="2"/>
</dbReference>
<dbReference type="Gene3D" id="3.40.50.12710">
    <property type="match status" value="1"/>
</dbReference>
<dbReference type="InterPro" id="IPR038375">
    <property type="entry name" value="NDUFAF7_sf"/>
</dbReference>
<reference evidence="3" key="1">
    <citation type="submission" date="2023-09" db="EMBL/GenBank/DDBJ databases">
        <title>Paenibacillus sp. chi10 Genome sequencing and assembly.</title>
        <authorList>
            <person name="Kim I."/>
        </authorList>
    </citation>
    <scope>NUCLEOTIDE SEQUENCE [LARGE SCALE GENOMIC DNA]</scope>
    <source>
        <strain evidence="3">chi10</strain>
    </source>
</reference>
<comment type="caution">
    <text evidence="2">The sequence shown here is derived from an EMBL/GenBank/DDBJ whole genome shotgun (WGS) entry which is preliminary data.</text>
</comment>
<protein>
    <submittedName>
        <fullName evidence="2">Tetratricopeptide repeat protein</fullName>
    </submittedName>
</protein>
<accession>A0AAJ2JVP4</accession>
<dbReference type="RefSeq" id="WP_315745180.1">
    <property type="nucleotide sequence ID" value="NZ_JAVYAA010000002.1"/>
</dbReference>
<evidence type="ECO:0000313" key="2">
    <source>
        <dbReference type="EMBL" id="MDT8976549.1"/>
    </source>
</evidence>
<dbReference type="InterPro" id="IPR029063">
    <property type="entry name" value="SAM-dependent_MTases_sf"/>
</dbReference>
<gene>
    <name evidence="2" type="ORF">RQP50_09880</name>
</gene>
<sequence length="514" mass="59539">MEDRQQRYRFSEAPIWDLQRAYYERKGLKAWNNDQVPQYITSNPMIATGYADIIFGFLRDRAERGERSEPVFIMELGAGAGRLAFHILHKLCELRDDAGISLPPFRYVMTDLAAKNVEGWREHPQLKRFVEQGILDFAAFDAVHDKELNLTIAQETIRPGDLTQPLLILANYFFDSIPQELIYVGNGEIYECDVLVEFKEEDDAAQVDPLRNMTLTYEHRRAPAYEDDAYPYREVIALYQQELEDSHVLFPEVGLRCLDRLNKLSQQGFVLLTADKGDHRLDNWKFNDPPEIVHHGGSFSLTANYHAFQYAFEQRGGLALFPPNHYKDINVGCIFMLEDPHNYVNTRLAYRQGIERFGPDDFFSLKVWVDRHLDTMDLQHILAFWRLGGYDAEFFIQSAKQISSLLPDANDEEMLDIQQGIHIMWSAFYFMEQKYDVALDSGLILFEMGMYEDAKQFLETSVASDDDPVATVIFCLAICCYELGQEDTALKYTREALVLEPDHEEALELLRCFE</sequence>